<keyword evidence="4" id="KW-0804">Transcription</keyword>
<evidence type="ECO:0000256" key="2">
    <source>
        <dbReference type="ARBA" id="ARBA00009430"/>
    </source>
</evidence>
<evidence type="ECO:0000313" key="7">
    <source>
        <dbReference type="Proteomes" id="UP001306508"/>
    </source>
</evidence>
<evidence type="ECO:0000313" key="6">
    <source>
        <dbReference type="EMBL" id="KAK5780598.1"/>
    </source>
</evidence>
<comment type="subcellular location">
    <subcellularLocation>
        <location evidence="1">Nucleus</location>
        <location evidence="1">Nucleolus</location>
    </subcellularLocation>
</comment>
<comment type="caution">
    <text evidence="6">The sequence shown here is derived from an EMBL/GenBank/DDBJ whole genome shotgun (WGS) entry which is preliminary data.</text>
</comment>
<dbReference type="Proteomes" id="UP001306508">
    <property type="component" value="Unassembled WGS sequence"/>
</dbReference>
<dbReference type="AlphaFoldDB" id="A0AAN7WTE1"/>
<proteinExistence type="inferred from homology"/>
<evidence type="ECO:0008006" key="8">
    <source>
        <dbReference type="Google" id="ProtNLM"/>
    </source>
</evidence>
<accession>A0AAN7WTE1</accession>
<name>A0AAN7WTE1_9SACH</name>
<comment type="similarity">
    <text evidence="2">Belongs to the eukaryotic RPA49/POLR1E RNA polymerase subunit family.</text>
</comment>
<gene>
    <name evidence="6" type="ORF">RI543_001720</name>
</gene>
<dbReference type="GO" id="GO:0000428">
    <property type="term" value="C:DNA-directed RNA polymerase complex"/>
    <property type="evidence" value="ECO:0007669"/>
    <property type="project" value="UniProtKB-KW"/>
</dbReference>
<dbReference type="GO" id="GO:0005730">
    <property type="term" value="C:nucleolus"/>
    <property type="evidence" value="ECO:0007669"/>
    <property type="project" value="UniProtKB-SubCell"/>
</dbReference>
<dbReference type="InterPro" id="IPR009668">
    <property type="entry name" value="RNA_pol-assoc_fac_A49-like"/>
</dbReference>
<evidence type="ECO:0000256" key="4">
    <source>
        <dbReference type="ARBA" id="ARBA00023163"/>
    </source>
</evidence>
<keyword evidence="7" id="KW-1185">Reference proteome</keyword>
<dbReference type="PANTHER" id="PTHR14440">
    <property type="entry name" value="DNA-DIRECTED RNA POLYMERASE I SUBUNIT RPA49"/>
    <property type="match status" value="1"/>
</dbReference>
<dbReference type="GO" id="GO:0003677">
    <property type="term" value="F:DNA binding"/>
    <property type="evidence" value="ECO:0007669"/>
    <property type="project" value="InterPro"/>
</dbReference>
<sequence length="413" mass="46400">MSKRPLSQVDISSYESEPSIAVASFFKGFHAPVDTEFKLYRNKYSDDQYILHGENNRLEYIGQTDSESTAGLQYLVGVYNKKTNSVDLYKAPVLVSKVVSKSKRDLAGPKIKNQGQVRGSVLRNALGEAFGTKKAKKAISDLERNRVDSDKLVDVAVDIVDTVKSASKGLPTRKEMETAVANDRPTPLANVDATDVEQIYPVENIIPSRELQSIRVNGILKEKDIEKKLEFFPYIPKSTKYIKKKLNIFKEPSQIVKIQLLYYLTLLFGVYENRRCRSKDQLMEKLNSPPESLVDGILERFTVARQGAFGRSKNRSFLVDPHSEDKLLCYILVIMLHLDNFIVEISPVAQDLGLKPSKITSLFRIIGCVVKSATVAQAEAFGISKAEISTYKIATLKVPFKLPEMSRRGRGPR</sequence>
<keyword evidence="3" id="KW-0240">DNA-directed RNA polymerase</keyword>
<dbReference type="Pfam" id="PF06870">
    <property type="entry name" value="RNA_pol_I_A49"/>
    <property type="match status" value="1"/>
</dbReference>
<reference evidence="7" key="1">
    <citation type="submission" date="2023-07" db="EMBL/GenBank/DDBJ databases">
        <title>A draft genome of Kazachstania heterogenica Y-27499.</title>
        <authorList>
            <person name="Donic C."/>
            <person name="Kralova J.S."/>
            <person name="Fidel L."/>
            <person name="Ben-Dor S."/>
            <person name="Jung S."/>
        </authorList>
    </citation>
    <scope>NUCLEOTIDE SEQUENCE [LARGE SCALE GENOMIC DNA]</scope>
    <source>
        <strain evidence="7">Y27499</strain>
    </source>
</reference>
<evidence type="ECO:0000256" key="1">
    <source>
        <dbReference type="ARBA" id="ARBA00004604"/>
    </source>
</evidence>
<dbReference type="GO" id="GO:0006351">
    <property type="term" value="P:DNA-templated transcription"/>
    <property type="evidence" value="ECO:0007669"/>
    <property type="project" value="InterPro"/>
</dbReference>
<evidence type="ECO:0000256" key="3">
    <source>
        <dbReference type="ARBA" id="ARBA00022478"/>
    </source>
</evidence>
<organism evidence="6 7">
    <name type="scientific">Arxiozyma heterogenica</name>
    <dbReference type="NCBI Taxonomy" id="278026"/>
    <lineage>
        <taxon>Eukaryota</taxon>
        <taxon>Fungi</taxon>
        <taxon>Dikarya</taxon>
        <taxon>Ascomycota</taxon>
        <taxon>Saccharomycotina</taxon>
        <taxon>Saccharomycetes</taxon>
        <taxon>Saccharomycetales</taxon>
        <taxon>Saccharomycetaceae</taxon>
        <taxon>Arxiozyma</taxon>
    </lineage>
</organism>
<dbReference type="EMBL" id="JAWIZZ010000040">
    <property type="protein sequence ID" value="KAK5780598.1"/>
    <property type="molecule type" value="Genomic_DNA"/>
</dbReference>
<keyword evidence="5" id="KW-0539">Nucleus</keyword>
<protein>
    <recommendedName>
        <fullName evidence="8">DNA-directed RNA polymerase I subunit RPA49</fullName>
    </recommendedName>
</protein>
<evidence type="ECO:0000256" key="5">
    <source>
        <dbReference type="ARBA" id="ARBA00023242"/>
    </source>
</evidence>